<keyword evidence="3" id="KW-1185">Reference proteome</keyword>
<sequence>MEKSEPALAPEWLKGTGNISGGGNTSHHPASSLSHSDDHASILSSRNRSSFSIGDYDSPRHSERNLSSHFHRSISSNGSSLHGKDSSSFPRSYSSFKSPRDKDYDKDFLDFHDRERSSLADHRIRDYSDPMGISHTLLSSRIEKDTLRRSQSMISGKRGEVWPKKTTALLNNSKTNSHIISNGVNVGGTTVLNNIHKTTFDRDFPSLGAEERQGVPEIGRVSSPGLGSAAQSLAMGTSAVLTDCWTSALVEPPPTVGSNNIVLSSAQQSSTVNLSIQAPTSLSTARNMAETVAQAPPRARAAPQLSVETQRLEELAIKQSRQLIPVTPSMPKALVLNSEKQKPKATGRIELTMANKIGQQQQLASNHHVHAPLQAGPTRPDAAKTSFLVLKPTREKNGISPTTKEGSSPTNANRVVANNPLVAAPPSAPSAPNNPKLASSAQRKASPQRSHLDKRITSQARSRNDFFNLIKKQTTANSSSTTPNPDPIASSTSPQKSEELLITESGAAVASPQGSNHAIHLSDANGLKWAATENGGDDTRINGNVCREETNQGYADNGGVEKPSSLDAFVYADDKEVAFLRSLGWDENAVEEGLTAEEINSFYETVQCKELTPSLKLSRLQLVLGPQERSASFGSSSCDSE</sequence>
<dbReference type="Gramene" id="RZC54289">
    <property type="protein sequence ID" value="RZC54289"/>
    <property type="gene ID" value="C5167_013130"/>
</dbReference>
<feature type="compositionally biased region" description="Polar residues" evidence="1">
    <location>
        <begin position="399"/>
        <end position="410"/>
    </location>
</feature>
<feature type="region of interest" description="Disordered" evidence="1">
    <location>
        <begin position="1"/>
        <end position="100"/>
    </location>
</feature>
<organism evidence="2 3">
    <name type="scientific">Papaver somniferum</name>
    <name type="common">Opium poppy</name>
    <dbReference type="NCBI Taxonomy" id="3469"/>
    <lineage>
        <taxon>Eukaryota</taxon>
        <taxon>Viridiplantae</taxon>
        <taxon>Streptophyta</taxon>
        <taxon>Embryophyta</taxon>
        <taxon>Tracheophyta</taxon>
        <taxon>Spermatophyta</taxon>
        <taxon>Magnoliopsida</taxon>
        <taxon>Ranunculales</taxon>
        <taxon>Papaveraceae</taxon>
        <taxon>Papaveroideae</taxon>
        <taxon>Papaver</taxon>
    </lineage>
</organism>
<dbReference type="Proteomes" id="UP000316621">
    <property type="component" value="Chromosome 3"/>
</dbReference>
<proteinExistence type="predicted"/>
<feature type="compositionally biased region" description="Low complexity" evidence="1">
    <location>
        <begin position="411"/>
        <end position="441"/>
    </location>
</feature>
<feature type="compositionally biased region" description="Polar residues" evidence="1">
    <location>
        <begin position="67"/>
        <end position="80"/>
    </location>
</feature>
<accession>A0A4Y7J3H7</accession>
<dbReference type="AlphaFoldDB" id="A0A4Y7J3H7"/>
<gene>
    <name evidence="2" type="ORF">C5167_013130</name>
</gene>
<dbReference type="EMBL" id="CM010717">
    <property type="protein sequence ID" value="RZC54289.1"/>
    <property type="molecule type" value="Genomic_DNA"/>
</dbReference>
<dbReference type="PANTHER" id="PTHR34112:SF13">
    <property type="entry name" value="OS04G0448200 PROTEIN"/>
    <property type="match status" value="1"/>
</dbReference>
<evidence type="ECO:0000313" key="2">
    <source>
        <dbReference type="EMBL" id="RZC54289.1"/>
    </source>
</evidence>
<protein>
    <submittedName>
        <fullName evidence="2">Uncharacterized protein</fullName>
    </submittedName>
</protein>
<feature type="compositionally biased region" description="Low complexity" evidence="1">
    <location>
        <begin position="25"/>
        <end position="34"/>
    </location>
</feature>
<dbReference type="PANTHER" id="PTHR34112">
    <property type="entry name" value="C-JUN-AMINO-TERMINAL KINASE-INTERACTING PROTEIN"/>
    <property type="match status" value="1"/>
</dbReference>
<evidence type="ECO:0000256" key="1">
    <source>
        <dbReference type="SAM" id="MobiDB-lite"/>
    </source>
</evidence>
<evidence type="ECO:0000313" key="3">
    <source>
        <dbReference type="Proteomes" id="UP000316621"/>
    </source>
</evidence>
<dbReference type="OMA" id="WDRDCSD"/>
<feature type="region of interest" description="Disordered" evidence="1">
    <location>
        <begin position="390"/>
        <end position="499"/>
    </location>
</feature>
<feature type="compositionally biased region" description="Basic and acidic residues" evidence="1">
    <location>
        <begin position="57"/>
        <end position="66"/>
    </location>
</feature>
<feature type="compositionally biased region" description="Low complexity" evidence="1">
    <location>
        <begin position="41"/>
        <end position="53"/>
    </location>
</feature>
<reference evidence="2 3" key="1">
    <citation type="journal article" date="2018" name="Science">
        <title>The opium poppy genome and morphinan production.</title>
        <authorList>
            <person name="Guo L."/>
            <person name="Winzer T."/>
            <person name="Yang X."/>
            <person name="Li Y."/>
            <person name="Ning Z."/>
            <person name="He Z."/>
            <person name="Teodor R."/>
            <person name="Lu Y."/>
            <person name="Bowser T.A."/>
            <person name="Graham I.A."/>
            <person name="Ye K."/>
        </authorList>
    </citation>
    <scope>NUCLEOTIDE SEQUENCE [LARGE SCALE GENOMIC DNA]</scope>
    <source>
        <strain evidence="3">cv. HN1</strain>
        <tissue evidence="2">Leaves</tissue>
    </source>
</reference>
<name>A0A4Y7J3H7_PAPSO</name>
<dbReference type="OrthoDB" id="1917528at2759"/>
<feature type="compositionally biased region" description="Low complexity" evidence="1">
    <location>
        <begin position="474"/>
        <end position="483"/>
    </location>
</feature>
<feature type="compositionally biased region" description="Low complexity" evidence="1">
    <location>
        <begin position="86"/>
        <end position="97"/>
    </location>
</feature>